<dbReference type="WBParaSite" id="L893_g17803.t2">
    <property type="protein sequence ID" value="L893_g17803.t2"/>
    <property type="gene ID" value="L893_g17803"/>
</dbReference>
<accession>A0A1I7YMD9</accession>
<name>A0A1I7YMD9_9BILA</name>
<reference evidence="2" key="1">
    <citation type="submission" date="2016-11" db="UniProtKB">
        <authorList>
            <consortium name="WormBaseParasite"/>
        </authorList>
    </citation>
    <scope>IDENTIFICATION</scope>
</reference>
<protein>
    <submittedName>
        <fullName evidence="2">Protein E6</fullName>
    </submittedName>
</protein>
<proteinExistence type="predicted"/>
<organism evidence="1 2">
    <name type="scientific">Steinernema glaseri</name>
    <dbReference type="NCBI Taxonomy" id="37863"/>
    <lineage>
        <taxon>Eukaryota</taxon>
        <taxon>Metazoa</taxon>
        <taxon>Ecdysozoa</taxon>
        <taxon>Nematoda</taxon>
        <taxon>Chromadorea</taxon>
        <taxon>Rhabditida</taxon>
        <taxon>Tylenchina</taxon>
        <taxon>Panagrolaimomorpha</taxon>
        <taxon>Strongyloidoidea</taxon>
        <taxon>Steinernematidae</taxon>
        <taxon>Steinernema</taxon>
    </lineage>
</organism>
<sequence>MTFHTTFGYCVSVIRFRVKKSFTMRIVYQLTFVILLLAPFSAQCMYTRVCGMNLTLLSTQLCTYPGMSHPCYRPFVYPDCSDNKKTRREFMGDICCRKRCSKAFLKSFCCFTHECLQACYQEFRPHDAKVDYAYVYDDIEEY</sequence>
<evidence type="ECO:0000313" key="2">
    <source>
        <dbReference type="WBParaSite" id="L893_g17803.t2"/>
    </source>
</evidence>
<dbReference type="Proteomes" id="UP000095287">
    <property type="component" value="Unplaced"/>
</dbReference>
<keyword evidence="1" id="KW-1185">Reference proteome</keyword>
<evidence type="ECO:0000313" key="1">
    <source>
        <dbReference type="Proteomes" id="UP000095287"/>
    </source>
</evidence>
<dbReference type="AlphaFoldDB" id="A0A1I7YMD9"/>